<keyword evidence="2" id="KW-1185">Reference proteome</keyword>
<accession>A0ABD6C1S9</accession>
<organism evidence="1 2">
    <name type="scientific">Halorubrum laminariae</name>
    <dbReference type="NCBI Taxonomy" id="1433523"/>
    <lineage>
        <taxon>Archaea</taxon>
        <taxon>Methanobacteriati</taxon>
        <taxon>Methanobacteriota</taxon>
        <taxon>Stenosarchaea group</taxon>
        <taxon>Halobacteria</taxon>
        <taxon>Halobacteriales</taxon>
        <taxon>Haloferacaceae</taxon>
        <taxon>Halorubrum</taxon>
    </lineage>
</organism>
<sequence length="83" mass="9373">MRPGRIAVDGVPVFVCTRPELDIVEITDCGVVSVTLRLWGKSAGGNRLSTRKWSVVLLGAAIDWLRMYYDHDEHGPNRHREAR</sequence>
<dbReference type="AlphaFoldDB" id="A0ABD6C1S9"/>
<dbReference type="EMBL" id="JBHUDB010000009">
    <property type="protein sequence ID" value="MFD1571222.1"/>
    <property type="molecule type" value="Genomic_DNA"/>
</dbReference>
<comment type="caution">
    <text evidence="1">The sequence shown here is derived from an EMBL/GenBank/DDBJ whole genome shotgun (WGS) entry which is preliminary data.</text>
</comment>
<protein>
    <submittedName>
        <fullName evidence="1">Uncharacterized protein</fullName>
    </submittedName>
</protein>
<name>A0ABD6C1S9_9EURY</name>
<gene>
    <name evidence="1" type="ORF">ACFR9T_11590</name>
</gene>
<dbReference type="Proteomes" id="UP001597185">
    <property type="component" value="Unassembled WGS sequence"/>
</dbReference>
<evidence type="ECO:0000313" key="2">
    <source>
        <dbReference type="Proteomes" id="UP001597185"/>
    </source>
</evidence>
<reference evidence="1 2" key="1">
    <citation type="journal article" date="2019" name="Int. J. Syst. Evol. Microbiol.">
        <title>The Global Catalogue of Microorganisms (GCM) 10K type strain sequencing project: providing services to taxonomists for standard genome sequencing and annotation.</title>
        <authorList>
            <consortium name="The Broad Institute Genomics Platform"/>
            <consortium name="The Broad Institute Genome Sequencing Center for Infectious Disease"/>
            <person name="Wu L."/>
            <person name="Ma J."/>
        </authorList>
    </citation>
    <scope>NUCLEOTIDE SEQUENCE [LARGE SCALE GENOMIC DNA]</scope>
    <source>
        <strain evidence="1 2">CGMCC 1.12689</strain>
    </source>
</reference>
<proteinExistence type="predicted"/>
<evidence type="ECO:0000313" key="1">
    <source>
        <dbReference type="EMBL" id="MFD1571222.1"/>
    </source>
</evidence>
<dbReference type="RefSeq" id="WP_256419373.1">
    <property type="nucleotide sequence ID" value="NZ_JBHUDB010000009.1"/>
</dbReference>